<gene>
    <name evidence="2" type="ORF">LMG18091_03248</name>
</gene>
<accession>A0AAD2ETA3</accession>
<dbReference type="Proteomes" id="UP001189915">
    <property type="component" value="Unassembled WGS sequence"/>
</dbReference>
<organism evidence="2 3">
    <name type="scientific">Ralstonia wenshanensis</name>
    <dbReference type="NCBI Taxonomy" id="2842456"/>
    <lineage>
        <taxon>Bacteria</taxon>
        <taxon>Pseudomonadati</taxon>
        <taxon>Pseudomonadota</taxon>
        <taxon>Betaproteobacteria</taxon>
        <taxon>Burkholderiales</taxon>
        <taxon>Burkholderiaceae</taxon>
        <taxon>Ralstonia</taxon>
    </lineage>
</organism>
<dbReference type="AlphaFoldDB" id="A0AAD2ETA3"/>
<comment type="caution">
    <text evidence="2">The sequence shown here is derived from an EMBL/GenBank/DDBJ whole genome shotgun (WGS) entry which is preliminary data.</text>
</comment>
<feature type="region of interest" description="Disordered" evidence="1">
    <location>
        <begin position="146"/>
        <end position="167"/>
    </location>
</feature>
<evidence type="ECO:0000256" key="1">
    <source>
        <dbReference type="SAM" id="MobiDB-lite"/>
    </source>
</evidence>
<proteinExistence type="predicted"/>
<protein>
    <submittedName>
        <fullName evidence="2">Uncharacterized protein</fullName>
    </submittedName>
</protein>
<sequence length="190" mass="21292">MPLASMKKGPKVAASACHLTKKGPGRDGWPRLARTAWTIREREEPPLNFPGTESMERALPRQFNNSQRDRCCKDDASANRGCLGPLEALEALTSLDQRLLSAVWGGGTAPLTLPQPSRPVTGRRQSIAIGCRPCALWRLPHATFSDRHRGPQQHREPPMFSPSHSAQTYNRHFHEERPLFCKHALPLWHA</sequence>
<reference evidence="2 3" key="1">
    <citation type="submission" date="2023-07" db="EMBL/GenBank/DDBJ databases">
        <authorList>
            <person name="Peeters C."/>
        </authorList>
    </citation>
    <scope>NUCLEOTIDE SEQUENCE [LARGE SCALE GENOMIC DNA]</scope>
    <source>
        <strain evidence="2 3">LMG 18091</strain>
    </source>
</reference>
<evidence type="ECO:0000313" key="3">
    <source>
        <dbReference type="Proteomes" id="UP001189915"/>
    </source>
</evidence>
<dbReference type="EMBL" id="CATWAF010000004">
    <property type="protein sequence ID" value="CAJ0700678.1"/>
    <property type="molecule type" value="Genomic_DNA"/>
</dbReference>
<evidence type="ECO:0000313" key="2">
    <source>
        <dbReference type="EMBL" id="CAJ0700678.1"/>
    </source>
</evidence>
<name>A0AAD2ETA3_9RALS</name>
<feature type="compositionally biased region" description="Basic and acidic residues" evidence="1">
    <location>
        <begin position="146"/>
        <end position="157"/>
    </location>
</feature>
<keyword evidence="3" id="KW-1185">Reference proteome</keyword>
<feature type="region of interest" description="Disordered" evidence="1">
    <location>
        <begin position="1"/>
        <end position="29"/>
    </location>
</feature>